<comment type="catalytic activity">
    <reaction evidence="5">
        <text>N(4)-(beta-N-acetyl-D-glucosaminyl)-L-asparagine + H2O = N-acetyl-beta-D-glucosaminylamine + L-aspartate + H(+)</text>
        <dbReference type="Rhea" id="RHEA:11544"/>
        <dbReference type="ChEBI" id="CHEBI:15377"/>
        <dbReference type="ChEBI" id="CHEBI:15378"/>
        <dbReference type="ChEBI" id="CHEBI:15947"/>
        <dbReference type="ChEBI" id="CHEBI:29991"/>
        <dbReference type="ChEBI" id="CHEBI:58080"/>
        <dbReference type="EC" id="3.5.1.26"/>
    </reaction>
</comment>
<dbReference type="Proteomes" id="UP001627154">
    <property type="component" value="Unassembled WGS sequence"/>
</dbReference>
<evidence type="ECO:0000256" key="6">
    <source>
        <dbReference type="ARBA" id="ARBA00053295"/>
    </source>
</evidence>
<evidence type="ECO:0000256" key="13">
    <source>
        <dbReference type="PIRSR" id="PIRSR600246-3"/>
    </source>
</evidence>
<keyword evidence="15" id="KW-1185">Reference proteome</keyword>
<dbReference type="EC" id="3.5.1.26" evidence="7"/>
<reference evidence="14 15" key="1">
    <citation type="journal article" date="2024" name="bioRxiv">
        <title>A reference genome for Trichogramma kaykai: A tiny desert-dwelling parasitoid wasp with competing sex-ratio distorters.</title>
        <authorList>
            <person name="Culotta J."/>
            <person name="Lindsey A.R."/>
        </authorList>
    </citation>
    <scope>NUCLEOTIDE SEQUENCE [LARGE SCALE GENOMIC DNA]</scope>
    <source>
        <strain evidence="14 15">KSX58</strain>
    </source>
</reference>
<dbReference type="InterPro" id="IPR000246">
    <property type="entry name" value="Peptidase_T2"/>
</dbReference>
<feature type="active site" description="Nucleophile" evidence="11">
    <location>
        <position position="208"/>
    </location>
</feature>
<dbReference type="CDD" id="cd04513">
    <property type="entry name" value="Glycosylasparaginase"/>
    <property type="match status" value="1"/>
</dbReference>
<evidence type="ECO:0000256" key="7">
    <source>
        <dbReference type="ARBA" id="ARBA00066729"/>
    </source>
</evidence>
<dbReference type="PANTHER" id="PTHR10188">
    <property type="entry name" value="L-ASPARAGINASE"/>
    <property type="match status" value="1"/>
</dbReference>
<evidence type="ECO:0000256" key="5">
    <source>
        <dbReference type="ARBA" id="ARBA00050421"/>
    </source>
</evidence>
<gene>
    <name evidence="14" type="ORF">TKK_007106</name>
</gene>
<name>A0ABD2X531_9HYME</name>
<keyword evidence="4" id="KW-0068">Autocatalytic cleavage</keyword>
<evidence type="ECO:0000256" key="2">
    <source>
        <dbReference type="ARBA" id="ARBA00022670"/>
    </source>
</evidence>
<comment type="function">
    <text evidence="6">Cleaves the GlcNAc-Asn bond which joins oligosaccharides to the peptide of asparagine-linked glycoproteins.</text>
</comment>
<dbReference type="Pfam" id="PF01112">
    <property type="entry name" value="Asparaginase_2"/>
    <property type="match status" value="1"/>
</dbReference>
<evidence type="ECO:0000256" key="4">
    <source>
        <dbReference type="ARBA" id="ARBA00022813"/>
    </source>
</evidence>
<sequence length="348" mass="37941">MFLNKLYYLFYMINFVNLLPHTLGVSKFIPVVITTWDYEEATKIAWKTLYQDKRTAVDAIENGCSYCEEAQCRGTVGFGGSPDENGETTLDAMLMDGSMMDVGGVGSLRNIKHAVSVARHVLENTAHSLIVGDLATDFAEKMGFKRESLQTDSSQLMWKQWENNKCQPNFWKNVVPNPTATCGPYHPKPFKSTLSSRNSLSNEDNHDTIGMIAIDSKGHVAAGTSTNGARNKIPGRVGDSPIAGAGAYADDEVGAAAATGDGDVMMRFLPSFLAVELMRQGQSPESATQTAIDRITKHYPNFSGAVIAVNKDGEFAAACHGFDKFPFYVGNLQLGKPTQFTEICKPKP</sequence>
<feature type="binding site" evidence="12">
    <location>
        <begin position="259"/>
        <end position="262"/>
    </location>
    <ligand>
        <name>substrate</name>
    </ligand>
</feature>
<evidence type="ECO:0000256" key="12">
    <source>
        <dbReference type="PIRSR" id="PIRSR600246-2"/>
    </source>
</evidence>
<dbReference type="FunFam" id="3.60.20.30:FF:000003">
    <property type="entry name" value="N(4)-(Beta-N-acetylglucosaminyl)-L-asparaginase isoform X1"/>
    <property type="match status" value="1"/>
</dbReference>
<evidence type="ECO:0000256" key="3">
    <source>
        <dbReference type="ARBA" id="ARBA00022801"/>
    </source>
</evidence>
<comment type="similarity">
    <text evidence="1">Belongs to the Ntn-hydrolase family.</text>
</comment>
<evidence type="ECO:0000313" key="15">
    <source>
        <dbReference type="Proteomes" id="UP001627154"/>
    </source>
</evidence>
<proteinExistence type="inferred from homology"/>
<dbReference type="EMBL" id="JBJJXI010000055">
    <property type="protein sequence ID" value="KAL3399881.1"/>
    <property type="molecule type" value="Genomic_DNA"/>
</dbReference>
<evidence type="ECO:0000256" key="1">
    <source>
        <dbReference type="ARBA" id="ARBA00010872"/>
    </source>
</evidence>
<keyword evidence="2" id="KW-0645">Protease</keyword>
<dbReference type="PANTHER" id="PTHR10188:SF6">
    <property type="entry name" value="N(4)-(BETA-N-ACETYLGLUCOSAMINYL)-L-ASPARAGINASE"/>
    <property type="match status" value="1"/>
</dbReference>
<dbReference type="GO" id="GO:0006508">
    <property type="term" value="P:proteolysis"/>
    <property type="evidence" value="ECO:0007669"/>
    <property type="project" value="UniProtKB-KW"/>
</dbReference>
<dbReference type="InterPro" id="IPR029055">
    <property type="entry name" value="Ntn_hydrolases_N"/>
</dbReference>
<dbReference type="AlphaFoldDB" id="A0ABD2X531"/>
<dbReference type="GO" id="GO:0008233">
    <property type="term" value="F:peptidase activity"/>
    <property type="evidence" value="ECO:0007669"/>
    <property type="project" value="UniProtKB-KW"/>
</dbReference>
<dbReference type="Gene3D" id="3.60.20.30">
    <property type="entry name" value="(Glycosyl)asparaginase"/>
    <property type="match status" value="1"/>
</dbReference>
<feature type="binding site" evidence="12">
    <location>
        <begin position="236"/>
        <end position="239"/>
    </location>
    <ligand>
        <name>substrate</name>
    </ligand>
</feature>
<organism evidence="14 15">
    <name type="scientific">Trichogramma kaykai</name>
    <dbReference type="NCBI Taxonomy" id="54128"/>
    <lineage>
        <taxon>Eukaryota</taxon>
        <taxon>Metazoa</taxon>
        <taxon>Ecdysozoa</taxon>
        <taxon>Arthropoda</taxon>
        <taxon>Hexapoda</taxon>
        <taxon>Insecta</taxon>
        <taxon>Pterygota</taxon>
        <taxon>Neoptera</taxon>
        <taxon>Endopterygota</taxon>
        <taxon>Hymenoptera</taxon>
        <taxon>Apocrita</taxon>
        <taxon>Proctotrupomorpha</taxon>
        <taxon>Chalcidoidea</taxon>
        <taxon>Trichogrammatidae</taxon>
        <taxon>Trichogramma</taxon>
    </lineage>
</organism>
<evidence type="ECO:0000256" key="10">
    <source>
        <dbReference type="ARBA" id="ARBA00080645"/>
    </source>
</evidence>
<accession>A0ABD2X531</accession>
<evidence type="ECO:0000256" key="11">
    <source>
        <dbReference type="PIRSR" id="PIRSR600246-1"/>
    </source>
</evidence>
<dbReference type="SUPFAM" id="SSF56235">
    <property type="entry name" value="N-terminal nucleophile aminohydrolases (Ntn hydrolases)"/>
    <property type="match status" value="1"/>
</dbReference>
<protein>
    <recommendedName>
        <fullName evidence="7">N(4)-(beta-N-acetylglucosaminyl)-L-asparaginase</fullName>
        <ecNumber evidence="7">3.5.1.26</ecNumber>
    </recommendedName>
    <alternativeName>
        <fullName evidence="9">Aspartylglucosaminidase</fullName>
    </alternativeName>
    <alternativeName>
        <fullName evidence="8">Glycosylasparaginase</fullName>
    </alternativeName>
    <alternativeName>
        <fullName evidence="10">N4-(N-acetyl-beta-glucosaminyl)-L-asparagine amidase</fullName>
    </alternativeName>
</protein>
<evidence type="ECO:0000256" key="8">
    <source>
        <dbReference type="ARBA" id="ARBA00078726"/>
    </source>
</evidence>
<feature type="site" description="Cleavage; by autolysis" evidence="13">
    <location>
        <begin position="207"/>
        <end position="208"/>
    </location>
</feature>
<comment type="caution">
    <text evidence="14">The sequence shown here is derived from an EMBL/GenBank/DDBJ whole genome shotgun (WGS) entry which is preliminary data.</text>
</comment>
<keyword evidence="3" id="KW-0378">Hydrolase</keyword>
<dbReference type="GO" id="GO:0003948">
    <property type="term" value="F:N4-(beta-N-acetylglucosaminyl)-L-asparaginase activity"/>
    <property type="evidence" value="ECO:0007669"/>
    <property type="project" value="UniProtKB-EC"/>
</dbReference>
<evidence type="ECO:0000256" key="9">
    <source>
        <dbReference type="ARBA" id="ARBA00079301"/>
    </source>
</evidence>
<evidence type="ECO:0000313" key="14">
    <source>
        <dbReference type="EMBL" id="KAL3399881.1"/>
    </source>
</evidence>